<proteinExistence type="predicted"/>
<keyword evidence="1" id="KW-1133">Transmembrane helix</keyword>
<organism evidence="2 3">
    <name type="scientific">Owenia fusiformis</name>
    <name type="common">Polychaete worm</name>
    <dbReference type="NCBI Taxonomy" id="6347"/>
    <lineage>
        <taxon>Eukaryota</taxon>
        <taxon>Metazoa</taxon>
        <taxon>Spiralia</taxon>
        <taxon>Lophotrochozoa</taxon>
        <taxon>Annelida</taxon>
        <taxon>Polychaeta</taxon>
        <taxon>Sedentaria</taxon>
        <taxon>Canalipalpata</taxon>
        <taxon>Sabellida</taxon>
        <taxon>Oweniida</taxon>
        <taxon>Oweniidae</taxon>
        <taxon>Owenia</taxon>
    </lineage>
</organism>
<comment type="caution">
    <text evidence="2">The sequence shown here is derived from an EMBL/GenBank/DDBJ whole genome shotgun (WGS) entry which is preliminary data.</text>
</comment>
<feature type="transmembrane region" description="Helical" evidence="1">
    <location>
        <begin position="16"/>
        <end position="37"/>
    </location>
</feature>
<sequence length="113" mass="13091">MAKNIRLQKIWSQRKVAAVILLLGILSIMLPNLWTVWKEPRAFYKISRFEDNNKEVEQDIALVCVACNLQNGNTSETIPFFKISSIRFVELHHRGTIIQYSSQNKGELKMKSL</sequence>
<gene>
    <name evidence="2" type="ORF">OFUS_LOCUS18614</name>
</gene>
<dbReference type="Proteomes" id="UP000749559">
    <property type="component" value="Unassembled WGS sequence"/>
</dbReference>
<evidence type="ECO:0000313" key="2">
    <source>
        <dbReference type="EMBL" id="CAH1793811.1"/>
    </source>
</evidence>
<keyword evidence="1" id="KW-0472">Membrane</keyword>
<keyword evidence="1" id="KW-0812">Transmembrane</keyword>
<reference evidence="2" key="1">
    <citation type="submission" date="2022-03" db="EMBL/GenBank/DDBJ databases">
        <authorList>
            <person name="Martin C."/>
        </authorList>
    </citation>
    <scope>NUCLEOTIDE SEQUENCE</scope>
</reference>
<evidence type="ECO:0000313" key="3">
    <source>
        <dbReference type="Proteomes" id="UP000749559"/>
    </source>
</evidence>
<protein>
    <submittedName>
        <fullName evidence="2">Uncharacterized protein</fullName>
    </submittedName>
</protein>
<keyword evidence="3" id="KW-1185">Reference proteome</keyword>
<name>A0A8S4PKX9_OWEFU</name>
<dbReference type="EMBL" id="CAIIXF020000009">
    <property type="protein sequence ID" value="CAH1793811.1"/>
    <property type="molecule type" value="Genomic_DNA"/>
</dbReference>
<accession>A0A8S4PKX9</accession>
<dbReference type="AlphaFoldDB" id="A0A8S4PKX9"/>
<evidence type="ECO:0000256" key="1">
    <source>
        <dbReference type="SAM" id="Phobius"/>
    </source>
</evidence>